<dbReference type="AlphaFoldDB" id="A0AAW2KNY3"/>
<dbReference type="PANTHER" id="PTHR11439:SF491">
    <property type="entry name" value="INTEGRASE CATALYTIC DOMAIN-CONTAINING PROTEIN"/>
    <property type="match status" value="1"/>
</dbReference>
<dbReference type="EMBL" id="JACGWM010000321">
    <property type="protein sequence ID" value="KAL0307705.1"/>
    <property type="molecule type" value="Genomic_DNA"/>
</dbReference>
<dbReference type="PANTHER" id="PTHR11439">
    <property type="entry name" value="GAG-POL-RELATED RETROTRANSPOSON"/>
    <property type="match status" value="1"/>
</dbReference>
<gene>
    <name evidence="1" type="ORF">Scaly_2974200</name>
</gene>
<name>A0AAW2KNY3_9LAMI</name>
<reference evidence="1" key="1">
    <citation type="submission" date="2020-06" db="EMBL/GenBank/DDBJ databases">
        <authorList>
            <person name="Li T."/>
            <person name="Hu X."/>
            <person name="Zhang T."/>
            <person name="Song X."/>
            <person name="Zhang H."/>
            <person name="Dai N."/>
            <person name="Sheng W."/>
            <person name="Hou X."/>
            <person name="Wei L."/>
        </authorList>
    </citation>
    <scope>NUCLEOTIDE SEQUENCE</scope>
    <source>
        <strain evidence="1">KEN8</strain>
        <tissue evidence="1">Leaf</tissue>
    </source>
</reference>
<accession>A0AAW2KNY3</accession>
<proteinExistence type="predicted"/>
<evidence type="ECO:0000313" key="1">
    <source>
        <dbReference type="EMBL" id="KAL0307705.1"/>
    </source>
</evidence>
<comment type="caution">
    <text evidence="1">The sequence shown here is derived from an EMBL/GenBank/DDBJ whole genome shotgun (WGS) entry which is preliminary data.</text>
</comment>
<sequence>MNKAKPVSTPLANHFKLSIEQCPKTDREVEDIAKLPYASVVGCLMYAMVCTCPDLAHAVSQVYKYMSKPGRHHWDAIKWIFRYLKDTVGHGVVFSSQQNDPLVVGYVDSDYAGDLDDRMSTTGIDFSTGYGMESMAQNSQAAVFQRSHAMLWKFVGQQGVIKSNEEVIAETASPRTRQTFAQGNWIVEF</sequence>
<organism evidence="1">
    <name type="scientific">Sesamum calycinum</name>
    <dbReference type="NCBI Taxonomy" id="2727403"/>
    <lineage>
        <taxon>Eukaryota</taxon>
        <taxon>Viridiplantae</taxon>
        <taxon>Streptophyta</taxon>
        <taxon>Embryophyta</taxon>
        <taxon>Tracheophyta</taxon>
        <taxon>Spermatophyta</taxon>
        <taxon>Magnoliopsida</taxon>
        <taxon>eudicotyledons</taxon>
        <taxon>Gunneridae</taxon>
        <taxon>Pentapetalae</taxon>
        <taxon>asterids</taxon>
        <taxon>lamiids</taxon>
        <taxon>Lamiales</taxon>
        <taxon>Pedaliaceae</taxon>
        <taxon>Sesamum</taxon>
    </lineage>
</organism>
<protein>
    <submittedName>
        <fullName evidence="1">Retrovirus-related Pol polyprotein from transposon TNT 1-94</fullName>
    </submittedName>
</protein>
<reference evidence="1" key="2">
    <citation type="journal article" date="2024" name="Plant">
        <title>Genomic evolution and insights into agronomic trait innovations of Sesamum species.</title>
        <authorList>
            <person name="Miao H."/>
            <person name="Wang L."/>
            <person name="Qu L."/>
            <person name="Liu H."/>
            <person name="Sun Y."/>
            <person name="Le M."/>
            <person name="Wang Q."/>
            <person name="Wei S."/>
            <person name="Zheng Y."/>
            <person name="Lin W."/>
            <person name="Duan Y."/>
            <person name="Cao H."/>
            <person name="Xiong S."/>
            <person name="Wang X."/>
            <person name="Wei L."/>
            <person name="Li C."/>
            <person name="Ma Q."/>
            <person name="Ju M."/>
            <person name="Zhao R."/>
            <person name="Li G."/>
            <person name="Mu C."/>
            <person name="Tian Q."/>
            <person name="Mei H."/>
            <person name="Zhang T."/>
            <person name="Gao T."/>
            <person name="Zhang H."/>
        </authorList>
    </citation>
    <scope>NUCLEOTIDE SEQUENCE</scope>
    <source>
        <strain evidence="1">KEN8</strain>
    </source>
</reference>